<reference evidence="7" key="1">
    <citation type="submission" date="2020-10" db="EMBL/GenBank/DDBJ databases">
        <authorList>
            <person name="Gilroy R."/>
        </authorList>
    </citation>
    <scope>NUCLEOTIDE SEQUENCE</scope>
    <source>
        <strain evidence="7">11167</strain>
    </source>
</reference>
<dbReference type="PANTHER" id="PTHR39210:SF1">
    <property type="entry name" value="HEPARIN-SULFATE LYASE"/>
    <property type="match status" value="1"/>
</dbReference>
<dbReference type="GO" id="GO:0016829">
    <property type="term" value="F:lyase activity"/>
    <property type="evidence" value="ECO:0007669"/>
    <property type="project" value="UniProtKB-KW"/>
</dbReference>
<dbReference type="InterPro" id="IPR031680">
    <property type="entry name" value="Hepar_II_III_N"/>
</dbReference>
<dbReference type="SUPFAM" id="SSF48230">
    <property type="entry name" value="Chondroitin AC/alginate lyase"/>
    <property type="match status" value="1"/>
</dbReference>
<evidence type="ECO:0000256" key="2">
    <source>
        <dbReference type="ARBA" id="ARBA00022729"/>
    </source>
</evidence>
<dbReference type="InterPro" id="IPR008929">
    <property type="entry name" value="Chondroitin_lyas"/>
</dbReference>
<dbReference type="AlphaFoldDB" id="A0A9D9H9H3"/>
<dbReference type="Gene3D" id="2.70.98.70">
    <property type="match status" value="1"/>
</dbReference>
<evidence type="ECO:0000259" key="5">
    <source>
        <dbReference type="Pfam" id="PF07940"/>
    </source>
</evidence>
<name>A0A9D9H9H3_9SPIR</name>
<comment type="subcellular location">
    <subcellularLocation>
        <location evidence="1">Periplasm</location>
    </subcellularLocation>
</comment>
<dbReference type="Pfam" id="PF07940">
    <property type="entry name" value="Hepar_II_III_C"/>
    <property type="match status" value="1"/>
</dbReference>
<keyword evidence="3" id="KW-0574">Periplasm</keyword>
<comment type="caution">
    <text evidence="7">The sequence shown here is derived from an EMBL/GenBank/DDBJ whole genome shotgun (WGS) entry which is preliminary data.</text>
</comment>
<dbReference type="GO" id="GO:0042597">
    <property type="term" value="C:periplasmic space"/>
    <property type="evidence" value="ECO:0007669"/>
    <property type="project" value="UniProtKB-SubCell"/>
</dbReference>
<evidence type="ECO:0000313" key="7">
    <source>
        <dbReference type="EMBL" id="MBO8442889.1"/>
    </source>
</evidence>
<protein>
    <submittedName>
        <fullName evidence="7">Alginate lyase family protein</fullName>
    </submittedName>
</protein>
<evidence type="ECO:0000256" key="1">
    <source>
        <dbReference type="ARBA" id="ARBA00004418"/>
    </source>
</evidence>
<accession>A0A9D9H9H3</accession>
<evidence type="ECO:0000256" key="3">
    <source>
        <dbReference type="ARBA" id="ARBA00022764"/>
    </source>
</evidence>
<dbReference type="InterPro" id="IPR012480">
    <property type="entry name" value="Hepar_II_III_C"/>
</dbReference>
<evidence type="ECO:0000256" key="4">
    <source>
        <dbReference type="ARBA" id="ARBA00023239"/>
    </source>
</evidence>
<feature type="domain" description="Heparin-sulfate lyase N-terminal" evidence="6">
    <location>
        <begin position="18"/>
        <end position="292"/>
    </location>
</feature>
<dbReference type="Proteomes" id="UP000823633">
    <property type="component" value="Unassembled WGS sequence"/>
</dbReference>
<reference evidence="7" key="2">
    <citation type="journal article" date="2021" name="PeerJ">
        <title>Extensive microbial diversity within the chicken gut microbiome revealed by metagenomics and culture.</title>
        <authorList>
            <person name="Gilroy R."/>
            <person name="Ravi A."/>
            <person name="Getino M."/>
            <person name="Pursley I."/>
            <person name="Horton D.L."/>
            <person name="Alikhan N.F."/>
            <person name="Baker D."/>
            <person name="Gharbi K."/>
            <person name="Hall N."/>
            <person name="Watson M."/>
            <person name="Adriaenssens E.M."/>
            <person name="Foster-Nyarko E."/>
            <person name="Jarju S."/>
            <person name="Secka A."/>
            <person name="Antonio M."/>
            <person name="Oren A."/>
            <person name="Chaudhuri R.R."/>
            <person name="La Ragione R."/>
            <person name="Hildebrand F."/>
            <person name="Pallen M.J."/>
        </authorList>
    </citation>
    <scope>NUCLEOTIDE SEQUENCE</scope>
    <source>
        <strain evidence="7">11167</strain>
    </source>
</reference>
<keyword evidence="2" id="KW-0732">Signal</keyword>
<evidence type="ECO:0000259" key="6">
    <source>
        <dbReference type="Pfam" id="PF16889"/>
    </source>
</evidence>
<proteinExistence type="predicted"/>
<dbReference type="Gene3D" id="1.50.10.100">
    <property type="entry name" value="Chondroitin AC/alginate lyase"/>
    <property type="match status" value="1"/>
</dbReference>
<sequence length="643" mass="72921">MRNLVDALRSSWPEDVASSIRTADDAIAQSFIFDQRWDMERTYVKEHFEGEIDFLHQPGDDPEWIYAFNRLRHFICLAQAYVLTGDGKYSTCLADQMRLWIEKVRPDDEASAKAWRTIETGIRLDTFTKAWLIAGSSPQMKAIEPIFMKSVEEHAAFILANSWNSYHLMSNWGVLSNHGLYLAACAFGREDWRKEALRRLSLELLNEVYDDGTQWEQSPMYHNEVLRDYLDVILFSRLYGHQLEDWFLYRVHKMALVDLKWIKPNGSEPMMGDSDDIDMRDLVSEAAYVFSDGALKGVGYPVLDYETSFLVGQEGIAQYEAIEARTPELLDYILEDSGNVACRDGWSPDSSWIRFHNGTLGAGHGHADQGHISFVDRGRDFLVDAGRFSYVFGEGRKAFKDMRAHNVVVVDGIELYPEKDSWECHSLARAIGTRASFKGDDIAFEGGHLGYQDRGVFVDRKAVWMKEGRMLVVIDEFHATGRHSYEQLWHFAEDLVPQVEGNVVEVGGCRITQLSRQELGLSVIDSRISRHYNESTPNLCLSTKLEAEGFASLVTVFDFGDAKVSASLTDEVRSNFKGIVFPPETIEAVELAGPDRDYVLVVAHKEYATPTDTFLAADCTGFGQLTLFNRKAGERSIGKRLFC</sequence>
<dbReference type="Pfam" id="PF16889">
    <property type="entry name" value="Hepar_II_III_N"/>
    <property type="match status" value="1"/>
</dbReference>
<feature type="domain" description="Heparinase II/III-like C-terminal" evidence="5">
    <location>
        <begin position="349"/>
        <end position="516"/>
    </location>
</feature>
<evidence type="ECO:0000313" key="8">
    <source>
        <dbReference type="Proteomes" id="UP000823633"/>
    </source>
</evidence>
<organism evidence="7 8">
    <name type="scientific">Candidatus Aphodenecus pullistercoris</name>
    <dbReference type="NCBI Taxonomy" id="2840669"/>
    <lineage>
        <taxon>Bacteria</taxon>
        <taxon>Pseudomonadati</taxon>
        <taxon>Spirochaetota</taxon>
        <taxon>Spirochaetia</taxon>
        <taxon>Spirochaetales</taxon>
        <taxon>Candidatus Aphodenecus</taxon>
    </lineage>
</organism>
<keyword evidence="4 7" id="KW-0456">Lyase</keyword>
<gene>
    <name evidence="7" type="ORF">IAC42_03935</name>
</gene>
<dbReference type="EMBL" id="JADIMU010000025">
    <property type="protein sequence ID" value="MBO8442889.1"/>
    <property type="molecule type" value="Genomic_DNA"/>
</dbReference>
<dbReference type="PANTHER" id="PTHR39210">
    <property type="entry name" value="HEPARIN-SULFATE LYASE"/>
    <property type="match status" value="1"/>
</dbReference>